<protein>
    <recommendedName>
        <fullName evidence="3">Sugar phosphate isomerase/epimerase</fullName>
    </recommendedName>
</protein>
<accession>A0A7W8C4Q3</accession>
<name>A0A7W8C4Q3_9BACT</name>
<dbReference type="RefSeq" id="WP_246388125.1">
    <property type="nucleotide sequence ID" value="NZ_JACHGO010000007.1"/>
</dbReference>
<gene>
    <name evidence="1" type="ORF">HNQ38_002395</name>
</gene>
<dbReference type="EMBL" id="JACHGO010000007">
    <property type="protein sequence ID" value="MBB5144284.1"/>
    <property type="molecule type" value="Genomic_DNA"/>
</dbReference>
<keyword evidence="2" id="KW-1185">Reference proteome</keyword>
<sequence length="279" mass="29541">MPEATTSSSFTAAPATSSNADGHPLAGRIAAPSFVIPANVAQNAHFLSGKVDEVGLCLFEAQGCLDYGPADLPDALARLPLRWHAHLPVDLPWPARLAADNTHPARDAARLALAVLDRIRTLVPHMILQAAVLHPPEGSAAFQRRMLTDFAKHWHGQQQPAPPLLLENVAHSDVICLGDAFLADHGMGLCLDVGHLLGYGQSALLHSALPSQAAMLHWSAPGNSDQHLPLTALTPAQHCTALRLMADAPPTATHMVEIFNWDGLAASLPVLAALANESQ</sequence>
<proteinExistence type="predicted"/>
<dbReference type="NCBIfam" id="NF041277">
    <property type="entry name" value="coba_remo_CbiR"/>
    <property type="match status" value="1"/>
</dbReference>
<organism evidence="1 2">
    <name type="scientific">Desulfovibrio intestinalis</name>
    <dbReference type="NCBI Taxonomy" id="58621"/>
    <lineage>
        <taxon>Bacteria</taxon>
        <taxon>Pseudomonadati</taxon>
        <taxon>Thermodesulfobacteriota</taxon>
        <taxon>Desulfovibrionia</taxon>
        <taxon>Desulfovibrionales</taxon>
        <taxon>Desulfovibrionaceae</taxon>
        <taxon>Desulfovibrio</taxon>
    </lineage>
</organism>
<evidence type="ECO:0008006" key="3">
    <source>
        <dbReference type="Google" id="ProtNLM"/>
    </source>
</evidence>
<comment type="caution">
    <text evidence="1">The sequence shown here is derived from an EMBL/GenBank/DDBJ whole genome shotgun (WGS) entry which is preliminary data.</text>
</comment>
<evidence type="ECO:0000313" key="2">
    <source>
        <dbReference type="Proteomes" id="UP000539075"/>
    </source>
</evidence>
<dbReference type="Proteomes" id="UP000539075">
    <property type="component" value="Unassembled WGS sequence"/>
</dbReference>
<dbReference type="AlphaFoldDB" id="A0A7W8C4Q3"/>
<evidence type="ECO:0000313" key="1">
    <source>
        <dbReference type="EMBL" id="MBB5144284.1"/>
    </source>
</evidence>
<reference evidence="1 2" key="1">
    <citation type="submission" date="2020-08" db="EMBL/GenBank/DDBJ databases">
        <title>Genomic Encyclopedia of Type Strains, Phase IV (KMG-IV): sequencing the most valuable type-strain genomes for metagenomic binning, comparative biology and taxonomic classification.</title>
        <authorList>
            <person name="Goeker M."/>
        </authorList>
    </citation>
    <scope>NUCLEOTIDE SEQUENCE [LARGE SCALE GENOMIC DNA]</scope>
    <source>
        <strain evidence="1 2">DSM 11275</strain>
    </source>
</reference>